<dbReference type="PROSITE" id="PS51009">
    <property type="entry name" value="CYTCII"/>
    <property type="match status" value="1"/>
</dbReference>
<protein>
    <recommendedName>
        <fullName evidence="3">Cytochrome c</fullName>
    </recommendedName>
</protein>
<dbReference type="GO" id="GO:0022900">
    <property type="term" value="P:electron transport chain"/>
    <property type="evidence" value="ECO:0007669"/>
    <property type="project" value="InterPro"/>
</dbReference>
<dbReference type="SUPFAM" id="SSF47175">
    <property type="entry name" value="Cytochromes"/>
    <property type="match status" value="1"/>
</dbReference>
<evidence type="ECO:0000313" key="1">
    <source>
        <dbReference type="EMBL" id="TVT58867.1"/>
    </source>
</evidence>
<organism evidence="1 2">
    <name type="scientific">Sedimenticola thiotaurini</name>
    <dbReference type="NCBI Taxonomy" id="1543721"/>
    <lineage>
        <taxon>Bacteria</taxon>
        <taxon>Pseudomonadati</taxon>
        <taxon>Pseudomonadota</taxon>
        <taxon>Gammaproteobacteria</taxon>
        <taxon>Chromatiales</taxon>
        <taxon>Sedimenticolaceae</taxon>
        <taxon>Sedimenticola</taxon>
    </lineage>
</organism>
<comment type="caution">
    <text evidence="1">The sequence shown here is derived from an EMBL/GenBank/DDBJ whole genome shotgun (WGS) entry which is preliminary data.</text>
</comment>
<evidence type="ECO:0008006" key="3">
    <source>
        <dbReference type="Google" id="ProtNLM"/>
    </source>
</evidence>
<gene>
    <name evidence="1" type="ORF">FHK82_03420</name>
</gene>
<dbReference type="InterPro" id="IPR010980">
    <property type="entry name" value="Cyt_c/b562"/>
</dbReference>
<proteinExistence type="predicted"/>
<dbReference type="Proteomes" id="UP000317355">
    <property type="component" value="Unassembled WGS sequence"/>
</dbReference>
<accession>A0A558DD04</accession>
<dbReference type="GO" id="GO:0005506">
    <property type="term" value="F:iron ion binding"/>
    <property type="evidence" value="ECO:0007669"/>
    <property type="project" value="InterPro"/>
</dbReference>
<dbReference type="AlphaFoldDB" id="A0A558DD04"/>
<sequence length="165" mass="17757">MEELKKVLEGQIALMKPELQEKVKGLSMDTKMQLMAILAMHNRNSDKVTMRQVMTEVLSDFQSVLSGVMTDNPEQASDSARRLANHRIPVGGLLPYLGMENITDERLAILSGINDSVEGNALKLAAAAEAGDMKTASTFIGPISSGCVACHAVFRGQPGVSDLLK</sequence>
<name>A0A558DD04_9GAMM</name>
<reference evidence="1 2" key="1">
    <citation type="submission" date="2019-07" db="EMBL/GenBank/DDBJ databases">
        <title>The pathways for chlorine oxyanion respiration interact through the shared metabolite chlorate.</title>
        <authorList>
            <person name="Barnum T.P."/>
            <person name="Cheng Y."/>
            <person name="Hill K.A."/>
            <person name="Lucas L.N."/>
            <person name="Carlson H.K."/>
            <person name="Coates J.D."/>
        </authorList>
    </citation>
    <scope>NUCLEOTIDE SEQUENCE [LARGE SCALE GENOMIC DNA]</scope>
    <source>
        <strain evidence="1">BK-3</strain>
    </source>
</reference>
<dbReference type="GO" id="GO:0020037">
    <property type="term" value="F:heme binding"/>
    <property type="evidence" value="ECO:0007669"/>
    <property type="project" value="InterPro"/>
</dbReference>
<dbReference type="InterPro" id="IPR002321">
    <property type="entry name" value="Cyt_c_II"/>
</dbReference>
<dbReference type="EMBL" id="VMRY01000008">
    <property type="protein sequence ID" value="TVT58867.1"/>
    <property type="molecule type" value="Genomic_DNA"/>
</dbReference>
<evidence type="ECO:0000313" key="2">
    <source>
        <dbReference type="Proteomes" id="UP000317355"/>
    </source>
</evidence>
<dbReference type="Gene3D" id="1.20.120.10">
    <property type="entry name" value="Cytochrome c/b562"/>
    <property type="match status" value="1"/>
</dbReference>
<dbReference type="GO" id="GO:0009055">
    <property type="term" value="F:electron transfer activity"/>
    <property type="evidence" value="ECO:0007669"/>
    <property type="project" value="InterPro"/>
</dbReference>